<evidence type="ECO:0000313" key="1">
    <source>
        <dbReference type="EMBL" id="JAH18042.1"/>
    </source>
</evidence>
<organism evidence="1">
    <name type="scientific">Anguilla anguilla</name>
    <name type="common">European freshwater eel</name>
    <name type="synonym">Muraena anguilla</name>
    <dbReference type="NCBI Taxonomy" id="7936"/>
    <lineage>
        <taxon>Eukaryota</taxon>
        <taxon>Metazoa</taxon>
        <taxon>Chordata</taxon>
        <taxon>Craniata</taxon>
        <taxon>Vertebrata</taxon>
        <taxon>Euteleostomi</taxon>
        <taxon>Actinopterygii</taxon>
        <taxon>Neopterygii</taxon>
        <taxon>Teleostei</taxon>
        <taxon>Anguilliformes</taxon>
        <taxon>Anguillidae</taxon>
        <taxon>Anguilla</taxon>
    </lineage>
</organism>
<accession>A0A0E9QNI8</accession>
<dbReference type="AlphaFoldDB" id="A0A0E9QNI8"/>
<dbReference type="EMBL" id="GBXM01090535">
    <property type="protein sequence ID" value="JAH18042.1"/>
    <property type="molecule type" value="Transcribed_RNA"/>
</dbReference>
<protein>
    <submittedName>
        <fullName evidence="1">Uncharacterized protein</fullName>
    </submittedName>
</protein>
<name>A0A0E9QNI8_ANGAN</name>
<proteinExistence type="predicted"/>
<reference evidence="1" key="2">
    <citation type="journal article" date="2015" name="Fish Shellfish Immunol.">
        <title>Early steps in the European eel (Anguilla anguilla)-Vibrio vulnificus interaction in the gills: Role of the RtxA13 toxin.</title>
        <authorList>
            <person name="Callol A."/>
            <person name="Pajuelo D."/>
            <person name="Ebbesson L."/>
            <person name="Teles M."/>
            <person name="MacKenzie S."/>
            <person name="Amaro C."/>
        </authorList>
    </citation>
    <scope>NUCLEOTIDE SEQUENCE</scope>
</reference>
<sequence>MIMEKIFPYVHYFSFKTTEQNIVPLKFSFKYVCLYAKYACRLGILHVQSLENLT</sequence>
<reference evidence="1" key="1">
    <citation type="submission" date="2014-11" db="EMBL/GenBank/DDBJ databases">
        <authorList>
            <person name="Amaro Gonzalez C."/>
        </authorList>
    </citation>
    <scope>NUCLEOTIDE SEQUENCE</scope>
</reference>